<evidence type="ECO:0000256" key="2">
    <source>
        <dbReference type="ARBA" id="ARBA00023054"/>
    </source>
</evidence>
<name>A0ABY1CFP0_9FIRM</name>
<dbReference type="InterPro" id="IPR058636">
    <property type="entry name" value="Beta-barrel_YknX"/>
</dbReference>
<dbReference type="InterPro" id="IPR058625">
    <property type="entry name" value="MdtA-like_BSH"/>
</dbReference>
<evidence type="ECO:0000256" key="1">
    <source>
        <dbReference type="ARBA" id="ARBA00004196"/>
    </source>
</evidence>
<dbReference type="Pfam" id="PF25917">
    <property type="entry name" value="BSH_RND"/>
    <property type="match status" value="1"/>
</dbReference>
<evidence type="ECO:0000313" key="7">
    <source>
        <dbReference type="Proteomes" id="UP000198970"/>
    </source>
</evidence>
<evidence type="ECO:0000259" key="5">
    <source>
        <dbReference type="Pfam" id="PF25990"/>
    </source>
</evidence>
<reference evidence="6 7" key="1">
    <citation type="submission" date="2016-10" db="EMBL/GenBank/DDBJ databases">
        <authorList>
            <person name="Varghese N."/>
            <person name="Submissions S."/>
        </authorList>
    </citation>
    <scope>NUCLEOTIDE SEQUENCE [LARGE SCALE GENOMIC DNA]</scope>
    <source>
        <strain evidence="6 7">ATCC 19403</strain>
    </source>
</reference>
<organism evidence="6 7">
    <name type="scientific">Lacrimispora sphenoides JCM 1415</name>
    <dbReference type="NCBI Taxonomy" id="1297793"/>
    <lineage>
        <taxon>Bacteria</taxon>
        <taxon>Bacillati</taxon>
        <taxon>Bacillota</taxon>
        <taxon>Clostridia</taxon>
        <taxon>Lachnospirales</taxon>
        <taxon>Lachnospiraceae</taxon>
        <taxon>Lacrimispora</taxon>
    </lineage>
</organism>
<dbReference type="Proteomes" id="UP000198970">
    <property type="component" value="Chromosome I"/>
</dbReference>
<dbReference type="RefSeq" id="WP_054792134.1">
    <property type="nucleotide sequence ID" value="NZ_LT630003.1"/>
</dbReference>
<dbReference type="SUPFAM" id="SSF111369">
    <property type="entry name" value="HlyD-like secretion proteins"/>
    <property type="match status" value="2"/>
</dbReference>
<evidence type="ECO:0000256" key="3">
    <source>
        <dbReference type="SAM" id="Coils"/>
    </source>
</evidence>
<proteinExistence type="predicted"/>
<dbReference type="PANTHER" id="PTHR32347:SF23">
    <property type="entry name" value="BLL5650 PROTEIN"/>
    <property type="match status" value="1"/>
</dbReference>
<dbReference type="Gene3D" id="2.40.30.170">
    <property type="match status" value="1"/>
</dbReference>
<keyword evidence="2 3" id="KW-0175">Coiled coil</keyword>
<protein>
    <submittedName>
        <fullName evidence="6">HlyD family secretion protein</fullName>
    </submittedName>
</protein>
<dbReference type="PANTHER" id="PTHR32347">
    <property type="entry name" value="EFFLUX SYSTEM COMPONENT YKNX-RELATED"/>
    <property type="match status" value="1"/>
</dbReference>
<feature type="domain" description="YknX-like beta-barrel" evidence="5">
    <location>
        <begin position="266"/>
        <end position="344"/>
    </location>
</feature>
<evidence type="ECO:0000259" key="4">
    <source>
        <dbReference type="Pfam" id="PF25917"/>
    </source>
</evidence>
<accession>A0ABY1CFP0</accession>
<dbReference type="EMBL" id="LT630003">
    <property type="protein sequence ID" value="SEU00967.1"/>
    <property type="molecule type" value="Genomic_DNA"/>
</dbReference>
<keyword evidence="7" id="KW-1185">Reference proteome</keyword>
<dbReference type="Gene3D" id="2.40.50.100">
    <property type="match status" value="2"/>
</dbReference>
<dbReference type="InterPro" id="IPR050465">
    <property type="entry name" value="UPF0194_transport"/>
</dbReference>
<comment type="subcellular location">
    <subcellularLocation>
        <location evidence="1">Cell envelope</location>
    </subcellularLocation>
</comment>
<dbReference type="Pfam" id="PF25990">
    <property type="entry name" value="Beta-barrel_YknX"/>
    <property type="match status" value="1"/>
</dbReference>
<sequence>MRIPKKILIVTIVAAGITVICSGGAKITGNQLIRKGSDHLIVQSSVEMADTNINSMLPGKIKEIAVKEGDMVKKGQVLISMDSDALYAQKAQIEAQIDSASAQVEVAQAAKKAADAKLEGLNNGARSEEISQAKAAYELTQKTYDRVKLLYDDGAVAQSDLDSASTQLSLSKDKYSMAKNGSRPEEIKAAQAQADQASAAIQAADGQVRQAKAGLEAVMINLGYATITAPGDGVVTQLNAEVGELVSTGMPLAVITDTSYPWILCNVNETDLSKVEMNQEVSITLAAYKDQTFKGKVVRINKNADFAIKRATNDNGGFDILSYGVKVELVDFTQPLHAGMTAFVDFGK</sequence>
<feature type="domain" description="Multidrug resistance protein MdtA-like barrel-sandwich hybrid" evidence="4">
    <location>
        <begin position="53"/>
        <end position="257"/>
    </location>
</feature>
<gene>
    <name evidence="6" type="ORF">SAMN02745906_3914</name>
</gene>
<evidence type="ECO:0000313" key="6">
    <source>
        <dbReference type="EMBL" id="SEU00967.1"/>
    </source>
</evidence>
<feature type="coiled-coil region" evidence="3">
    <location>
        <begin position="83"/>
        <end position="117"/>
    </location>
</feature>